<organism evidence="2 3">
    <name type="scientific">Hibiscus sabdariffa</name>
    <name type="common">roselle</name>
    <dbReference type="NCBI Taxonomy" id="183260"/>
    <lineage>
        <taxon>Eukaryota</taxon>
        <taxon>Viridiplantae</taxon>
        <taxon>Streptophyta</taxon>
        <taxon>Embryophyta</taxon>
        <taxon>Tracheophyta</taxon>
        <taxon>Spermatophyta</taxon>
        <taxon>Magnoliopsida</taxon>
        <taxon>eudicotyledons</taxon>
        <taxon>Gunneridae</taxon>
        <taxon>Pentapetalae</taxon>
        <taxon>rosids</taxon>
        <taxon>malvids</taxon>
        <taxon>Malvales</taxon>
        <taxon>Malvaceae</taxon>
        <taxon>Malvoideae</taxon>
        <taxon>Hibiscus</taxon>
    </lineage>
</organism>
<proteinExistence type="predicted"/>
<accession>A0ABR2U317</accession>
<evidence type="ECO:0000256" key="1">
    <source>
        <dbReference type="SAM" id="MobiDB-lite"/>
    </source>
</evidence>
<evidence type="ECO:0000313" key="2">
    <source>
        <dbReference type="EMBL" id="KAK9044012.1"/>
    </source>
</evidence>
<comment type="caution">
    <text evidence="2">The sequence shown here is derived from an EMBL/GenBank/DDBJ whole genome shotgun (WGS) entry which is preliminary data.</text>
</comment>
<protein>
    <submittedName>
        <fullName evidence="2">Uncharacterized protein</fullName>
    </submittedName>
</protein>
<dbReference type="EMBL" id="JBBPBN010000003">
    <property type="protein sequence ID" value="KAK9044012.1"/>
    <property type="molecule type" value="Genomic_DNA"/>
</dbReference>
<name>A0ABR2U317_9ROSI</name>
<dbReference type="Proteomes" id="UP001396334">
    <property type="component" value="Unassembled WGS sequence"/>
</dbReference>
<reference evidence="2 3" key="1">
    <citation type="journal article" date="2024" name="G3 (Bethesda)">
        <title>Genome assembly of Hibiscus sabdariffa L. provides insights into metabolisms of medicinal natural products.</title>
        <authorList>
            <person name="Kim T."/>
        </authorList>
    </citation>
    <scope>NUCLEOTIDE SEQUENCE [LARGE SCALE GENOMIC DNA]</scope>
    <source>
        <strain evidence="2">TK-2024</strain>
        <tissue evidence="2">Old leaves</tissue>
    </source>
</reference>
<feature type="compositionally biased region" description="Basic and acidic residues" evidence="1">
    <location>
        <begin position="18"/>
        <end position="35"/>
    </location>
</feature>
<sequence>MYLAKANSLKHPNSKPNGIDDRKDTRERVLEEENKMSNNQHNYEARQVPENSGVIGETSNYTHVAKQKRIEETTNSSRDMKQQKKKADKRDETDR</sequence>
<keyword evidence="3" id="KW-1185">Reference proteome</keyword>
<feature type="region of interest" description="Disordered" evidence="1">
    <location>
        <begin position="1"/>
        <end position="95"/>
    </location>
</feature>
<evidence type="ECO:0000313" key="3">
    <source>
        <dbReference type="Proteomes" id="UP001396334"/>
    </source>
</evidence>
<feature type="compositionally biased region" description="Basic and acidic residues" evidence="1">
    <location>
        <begin position="68"/>
        <end position="82"/>
    </location>
</feature>
<gene>
    <name evidence="2" type="ORF">V6N11_072335</name>
</gene>